<dbReference type="InterPro" id="IPR000560">
    <property type="entry name" value="His_Pase_clade-2"/>
</dbReference>
<gene>
    <name evidence="1" type="ORF">PGLA2088_LOCUS47473</name>
</gene>
<dbReference type="Pfam" id="PF00328">
    <property type="entry name" value="His_Phos_2"/>
    <property type="match status" value="1"/>
</dbReference>
<organism evidence="1 2">
    <name type="scientific">Polarella glacialis</name>
    <name type="common">Dinoflagellate</name>
    <dbReference type="NCBI Taxonomy" id="89957"/>
    <lineage>
        <taxon>Eukaryota</taxon>
        <taxon>Sar</taxon>
        <taxon>Alveolata</taxon>
        <taxon>Dinophyceae</taxon>
        <taxon>Suessiales</taxon>
        <taxon>Suessiaceae</taxon>
        <taxon>Polarella</taxon>
    </lineage>
</organism>
<accession>A0A813LKJ7</accession>
<dbReference type="InterPro" id="IPR029033">
    <property type="entry name" value="His_PPase_superfam"/>
</dbReference>
<evidence type="ECO:0000313" key="1">
    <source>
        <dbReference type="EMBL" id="CAE8734752.1"/>
    </source>
</evidence>
<dbReference type="Gene3D" id="3.40.50.1240">
    <property type="entry name" value="Phosphoglycerate mutase-like"/>
    <property type="match status" value="2"/>
</dbReference>
<reference evidence="1" key="1">
    <citation type="submission" date="2021-02" db="EMBL/GenBank/DDBJ databases">
        <authorList>
            <person name="Dougan E. K."/>
            <person name="Rhodes N."/>
            <person name="Thang M."/>
            <person name="Chan C."/>
        </authorList>
    </citation>
    <scope>NUCLEOTIDE SEQUENCE</scope>
</reference>
<dbReference type="EMBL" id="CAJNNW010036476">
    <property type="protein sequence ID" value="CAE8734752.1"/>
    <property type="molecule type" value="Genomic_DNA"/>
</dbReference>
<name>A0A813LKJ7_POLGL</name>
<feature type="non-terminal residue" evidence="1">
    <location>
        <position position="255"/>
    </location>
</feature>
<dbReference type="Proteomes" id="UP000626109">
    <property type="component" value="Unassembled WGS sequence"/>
</dbReference>
<comment type="caution">
    <text evidence="1">The sequence shown here is derived from an EMBL/GenBank/DDBJ whole genome shotgun (WGS) entry which is preliminary data.</text>
</comment>
<dbReference type="AlphaFoldDB" id="A0A813LKJ7"/>
<dbReference type="SUPFAM" id="SSF53254">
    <property type="entry name" value="Phosphoglycerate mutase-like"/>
    <property type="match status" value="1"/>
</dbReference>
<sequence length="255" mass="27086">VIVARHSLKNPYGEQADSVLEPGLIDLPLSAFTSRELPAFQVPPGQLTENGAQLMRLLGAYQRAHYGSLMQGLSCEEGYAFFADPREPRDVDSAKAFAEGLLLGSPCPAAGVVVNAGADSRRLIRLFRDQPDALDAKTGCGVPGAEALAALLRLGDSEGAAERLRVYKRQLSLIQDLTSCCSQDACKGGQGGLCTIFSLPTALASNVTWRALGGPLGVASAFAEIFAMQYCEGLEAGWGRLREEDMAELLSLLEP</sequence>
<protein>
    <submittedName>
        <fullName evidence="1">Uncharacterized protein</fullName>
    </submittedName>
</protein>
<proteinExistence type="predicted"/>
<feature type="non-terminal residue" evidence="1">
    <location>
        <position position="1"/>
    </location>
</feature>
<evidence type="ECO:0000313" key="2">
    <source>
        <dbReference type="Proteomes" id="UP000626109"/>
    </source>
</evidence>